<dbReference type="PANTHER" id="PTHR31001:SF56">
    <property type="entry name" value="ZN(2)-C6 FUNGAL-TYPE DOMAIN-CONTAINING PROTEIN"/>
    <property type="match status" value="1"/>
</dbReference>
<dbReference type="InterPro" id="IPR050613">
    <property type="entry name" value="Sec_Metabolite_Reg"/>
</dbReference>
<dbReference type="InParanoid" id="A0A165SKI9"/>
<organism evidence="6 7">
    <name type="scientific">Neolentinus lepideus HHB14362 ss-1</name>
    <dbReference type="NCBI Taxonomy" id="1314782"/>
    <lineage>
        <taxon>Eukaryota</taxon>
        <taxon>Fungi</taxon>
        <taxon>Dikarya</taxon>
        <taxon>Basidiomycota</taxon>
        <taxon>Agaricomycotina</taxon>
        <taxon>Agaricomycetes</taxon>
        <taxon>Gloeophyllales</taxon>
        <taxon>Gloeophyllaceae</taxon>
        <taxon>Neolentinus</taxon>
    </lineage>
</organism>
<dbReference type="GO" id="GO:0006351">
    <property type="term" value="P:DNA-templated transcription"/>
    <property type="evidence" value="ECO:0007669"/>
    <property type="project" value="InterPro"/>
</dbReference>
<dbReference type="GO" id="GO:0005634">
    <property type="term" value="C:nucleus"/>
    <property type="evidence" value="ECO:0007669"/>
    <property type="project" value="UniProtKB-SubCell"/>
</dbReference>
<dbReference type="GO" id="GO:0003677">
    <property type="term" value="F:DNA binding"/>
    <property type="evidence" value="ECO:0007669"/>
    <property type="project" value="InterPro"/>
</dbReference>
<keyword evidence="2" id="KW-0479">Metal-binding</keyword>
<dbReference type="OrthoDB" id="424974at2759"/>
<dbReference type="AlphaFoldDB" id="A0A165SKI9"/>
<feature type="region of interest" description="Disordered" evidence="4">
    <location>
        <begin position="151"/>
        <end position="176"/>
    </location>
</feature>
<evidence type="ECO:0000256" key="4">
    <source>
        <dbReference type="SAM" id="MobiDB-lite"/>
    </source>
</evidence>
<dbReference type="PROSITE" id="PS50048">
    <property type="entry name" value="ZN2_CY6_FUNGAL_2"/>
    <property type="match status" value="1"/>
</dbReference>
<dbReference type="InterPro" id="IPR001138">
    <property type="entry name" value="Zn2Cys6_DnaBD"/>
</dbReference>
<accession>A0A165SKI9</accession>
<keyword evidence="3" id="KW-0539">Nucleus</keyword>
<gene>
    <name evidence="6" type="ORF">NEOLEDRAFT_1114509</name>
</gene>
<dbReference type="Pfam" id="PF00172">
    <property type="entry name" value="Zn_clus"/>
    <property type="match status" value="1"/>
</dbReference>
<dbReference type="GO" id="GO:0000981">
    <property type="term" value="F:DNA-binding transcription factor activity, RNA polymerase II-specific"/>
    <property type="evidence" value="ECO:0007669"/>
    <property type="project" value="InterPro"/>
</dbReference>
<evidence type="ECO:0000256" key="2">
    <source>
        <dbReference type="ARBA" id="ARBA00022723"/>
    </source>
</evidence>
<dbReference type="CDD" id="cd00067">
    <property type="entry name" value="GAL4"/>
    <property type="match status" value="1"/>
</dbReference>
<dbReference type="Pfam" id="PF04082">
    <property type="entry name" value="Fungal_trans"/>
    <property type="match status" value="1"/>
</dbReference>
<comment type="subcellular location">
    <subcellularLocation>
        <location evidence="1">Nucleus</location>
    </subcellularLocation>
</comment>
<feature type="domain" description="Zn(2)-C6 fungal-type" evidence="5">
    <location>
        <begin position="38"/>
        <end position="67"/>
    </location>
</feature>
<feature type="region of interest" description="Disordered" evidence="4">
    <location>
        <begin position="709"/>
        <end position="760"/>
    </location>
</feature>
<dbReference type="Gene3D" id="4.10.240.10">
    <property type="entry name" value="Zn(2)-C6 fungal-type DNA-binding domain"/>
    <property type="match status" value="1"/>
</dbReference>
<reference evidence="6 7" key="1">
    <citation type="journal article" date="2016" name="Mol. Biol. Evol.">
        <title>Comparative Genomics of Early-Diverging Mushroom-Forming Fungi Provides Insights into the Origins of Lignocellulose Decay Capabilities.</title>
        <authorList>
            <person name="Nagy L.G."/>
            <person name="Riley R."/>
            <person name="Tritt A."/>
            <person name="Adam C."/>
            <person name="Daum C."/>
            <person name="Floudas D."/>
            <person name="Sun H."/>
            <person name="Yadav J.S."/>
            <person name="Pangilinan J."/>
            <person name="Larsson K.H."/>
            <person name="Matsuura K."/>
            <person name="Barry K."/>
            <person name="Labutti K."/>
            <person name="Kuo R."/>
            <person name="Ohm R.A."/>
            <person name="Bhattacharya S.S."/>
            <person name="Shirouzu T."/>
            <person name="Yoshinaga Y."/>
            <person name="Martin F.M."/>
            <person name="Grigoriev I.V."/>
            <person name="Hibbett D.S."/>
        </authorList>
    </citation>
    <scope>NUCLEOTIDE SEQUENCE [LARGE SCALE GENOMIC DNA]</scope>
    <source>
        <strain evidence="6 7">HHB14362 ss-1</strain>
    </source>
</reference>
<sequence length="796" mass="87230">MPADVAKSKVRRDAAEERIYSLGQGREIEMKRSRGEVSCAECRRLKIKCDKQIPCQSCVRRGCEILCPNDSFTTGQGTRSVIEATGHLYTQIKRLTERNRELEGALAKLQQNLSTEPHPLLHKPDEPDPADRLIDWFGTLSISDNGASRFIGPTGGSELQTADDRALPSRPPSPPALPADVQRFSAAFPFTPLGPPPAVLSLIHSYLPPWDRALAVCDTYLAGAAWLFHAVPRAQLIDELLPAIYRRPSPRPSPSAGAHDYALLFVVFAVGTLVDMEHGPRDAEAEHFFRIASAAVCLESLMEKPSLVTVQAIHLMSIYNAMSPHGTDTSMETTWQLVTIGARLALSVNKDSARWGLPYRLVQRRRFIFWDLFLADGWQASLLAPLSTHTPLTGAHVSKSLASGRPPVFSLPYVDCKFPDENDPTKERESAGEREFESWGYRFSAECIAPIAETVLAAHPPTYAAIAALDRKVRAFPMPQHAAPAPDGGGVAESMQRFCMSNVRETALLYIHRSFFALALTEHPADPLQSRYAASFVAAYTASAVILDTIARQYAVCPDLVARFWTVWAYAFSAAVVFGTVVTRSPRSALAASAIEELEKARAMFTRAARLSRRAAKALPVIARLCDKARAALAQSQSQSQSPSTPRDDADDELAIFAGRTRLVSDTGRTSKKPAQPGYFEAQAPAREQDLPPIALPVLPAFASSAPSDGSWTSGYSRAPPDADSPQYAASASWHAQEYRARQHQYHQAPHPPPYPAPPAELAELGLVSRQSRLDERWASFMQDSGVLDQDSFRST</sequence>
<protein>
    <recommendedName>
        <fullName evidence="5">Zn(2)-C6 fungal-type domain-containing protein</fullName>
    </recommendedName>
</protein>
<dbReference type="CDD" id="cd12148">
    <property type="entry name" value="fungal_TF_MHR"/>
    <property type="match status" value="1"/>
</dbReference>
<evidence type="ECO:0000259" key="5">
    <source>
        <dbReference type="PROSITE" id="PS50048"/>
    </source>
</evidence>
<keyword evidence="7" id="KW-1185">Reference proteome</keyword>
<evidence type="ECO:0000313" key="7">
    <source>
        <dbReference type="Proteomes" id="UP000076761"/>
    </source>
</evidence>
<proteinExistence type="predicted"/>
<evidence type="ECO:0000313" key="6">
    <source>
        <dbReference type="EMBL" id="KZT25300.1"/>
    </source>
</evidence>
<evidence type="ECO:0000256" key="3">
    <source>
        <dbReference type="ARBA" id="ARBA00023242"/>
    </source>
</evidence>
<dbReference type="InterPro" id="IPR036864">
    <property type="entry name" value="Zn2-C6_fun-type_DNA-bd_sf"/>
</dbReference>
<dbReference type="PROSITE" id="PS00463">
    <property type="entry name" value="ZN2_CY6_FUNGAL_1"/>
    <property type="match status" value="1"/>
</dbReference>
<dbReference type="PANTHER" id="PTHR31001">
    <property type="entry name" value="UNCHARACTERIZED TRANSCRIPTIONAL REGULATORY PROTEIN"/>
    <property type="match status" value="1"/>
</dbReference>
<evidence type="ECO:0000256" key="1">
    <source>
        <dbReference type="ARBA" id="ARBA00004123"/>
    </source>
</evidence>
<name>A0A165SKI9_9AGAM</name>
<feature type="compositionally biased region" description="Pro residues" evidence="4">
    <location>
        <begin position="750"/>
        <end position="759"/>
    </location>
</feature>
<dbReference type="Proteomes" id="UP000076761">
    <property type="component" value="Unassembled WGS sequence"/>
</dbReference>
<dbReference type="SMART" id="SM00066">
    <property type="entry name" value="GAL4"/>
    <property type="match status" value="1"/>
</dbReference>
<dbReference type="InterPro" id="IPR007219">
    <property type="entry name" value="XnlR_reg_dom"/>
</dbReference>
<dbReference type="SUPFAM" id="SSF57701">
    <property type="entry name" value="Zn2/Cys6 DNA-binding domain"/>
    <property type="match status" value="1"/>
</dbReference>
<dbReference type="EMBL" id="KV425572">
    <property type="protein sequence ID" value="KZT25300.1"/>
    <property type="molecule type" value="Genomic_DNA"/>
</dbReference>
<dbReference type="GO" id="GO:0008270">
    <property type="term" value="F:zinc ion binding"/>
    <property type="evidence" value="ECO:0007669"/>
    <property type="project" value="InterPro"/>
</dbReference>